<gene>
    <name evidence="1" type="ORF">BDY19DRAFT_990171</name>
</gene>
<dbReference type="Proteomes" id="UP001055072">
    <property type="component" value="Unassembled WGS sequence"/>
</dbReference>
<accession>A0ACB8UDX5</accession>
<keyword evidence="2" id="KW-1185">Reference proteome</keyword>
<protein>
    <submittedName>
        <fullName evidence="1">Uncharacterized protein</fullName>
    </submittedName>
</protein>
<dbReference type="EMBL" id="MU274903">
    <property type="protein sequence ID" value="KAI0092451.1"/>
    <property type="molecule type" value="Genomic_DNA"/>
</dbReference>
<evidence type="ECO:0000313" key="1">
    <source>
        <dbReference type="EMBL" id="KAI0092451.1"/>
    </source>
</evidence>
<organism evidence="1 2">
    <name type="scientific">Irpex rosettiformis</name>
    <dbReference type="NCBI Taxonomy" id="378272"/>
    <lineage>
        <taxon>Eukaryota</taxon>
        <taxon>Fungi</taxon>
        <taxon>Dikarya</taxon>
        <taxon>Basidiomycota</taxon>
        <taxon>Agaricomycotina</taxon>
        <taxon>Agaricomycetes</taxon>
        <taxon>Polyporales</taxon>
        <taxon>Irpicaceae</taxon>
        <taxon>Irpex</taxon>
    </lineage>
</organism>
<reference evidence="1" key="1">
    <citation type="journal article" date="2021" name="Environ. Microbiol.">
        <title>Gene family expansions and transcriptome signatures uncover fungal adaptations to wood decay.</title>
        <authorList>
            <person name="Hage H."/>
            <person name="Miyauchi S."/>
            <person name="Viragh M."/>
            <person name="Drula E."/>
            <person name="Min B."/>
            <person name="Chaduli D."/>
            <person name="Navarro D."/>
            <person name="Favel A."/>
            <person name="Norest M."/>
            <person name="Lesage-Meessen L."/>
            <person name="Balint B."/>
            <person name="Merenyi Z."/>
            <person name="de Eugenio L."/>
            <person name="Morin E."/>
            <person name="Martinez A.T."/>
            <person name="Baldrian P."/>
            <person name="Stursova M."/>
            <person name="Martinez M.J."/>
            <person name="Novotny C."/>
            <person name="Magnuson J.K."/>
            <person name="Spatafora J.W."/>
            <person name="Maurice S."/>
            <person name="Pangilinan J."/>
            <person name="Andreopoulos W."/>
            <person name="LaButti K."/>
            <person name="Hundley H."/>
            <person name="Na H."/>
            <person name="Kuo A."/>
            <person name="Barry K."/>
            <person name="Lipzen A."/>
            <person name="Henrissat B."/>
            <person name="Riley R."/>
            <person name="Ahrendt S."/>
            <person name="Nagy L.G."/>
            <person name="Grigoriev I.V."/>
            <person name="Martin F."/>
            <person name="Rosso M.N."/>
        </authorList>
    </citation>
    <scope>NUCLEOTIDE SEQUENCE</scope>
    <source>
        <strain evidence="1">CBS 384.51</strain>
    </source>
</reference>
<sequence length="177" mass="19717">MSTDPTIREFERRIANEAKSDQKNLDHAIRDLKNAEKTHQKAIKGTDKAQHNVDKSVSIEHKRASVLNKAEYEHEAAIAAQQNAEKTLNLKKQHQQRLEQDLQQRRASLDDFQHRKDVNDQQRELKLSNIHAAAASRADSRANSISRGPHSGIGPGNQKNINPNALSGAAGPDTEVV</sequence>
<proteinExistence type="predicted"/>
<comment type="caution">
    <text evidence="1">The sequence shown here is derived from an EMBL/GenBank/DDBJ whole genome shotgun (WGS) entry which is preliminary data.</text>
</comment>
<evidence type="ECO:0000313" key="2">
    <source>
        <dbReference type="Proteomes" id="UP001055072"/>
    </source>
</evidence>
<name>A0ACB8UDX5_9APHY</name>